<proteinExistence type="predicted"/>
<evidence type="ECO:0000256" key="3">
    <source>
        <dbReference type="ARBA" id="ARBA00023163"/>
    </source>
</evidence>
<comment type="caution">
    <text evidence="7">The sequence shown here is derived from an EMBL/GenBank/DDBJ whole genome shotgun (WGS) entry which is preliminary data.</text>
</comment>
<name>A0AAE4WIY6_AGRVI</name>
<dbReference type="Pfam" id="PF09339">
    <property type="entry name" value="HTH_IclR"/>
    <property type="match status" value="1"/>
</dbReference>
<dbReference type="AlphaFoldDB" id="A0AAE4WIY6"/>
<organism evidence="7 8">
    <name type="scientific">Agrobacterium vitis</name>
    <name type="common">Rhizobium vitis</name>
    <dbReference type="NCBI Taxonomy" id="373"/>
    <lineage>
        <taxon>Bacteria</taxon>
        <taxon>Pseudomonadati</taxon>
        <taxon>Pseudomonadota</taxon>
        <taxon>Alphaproteobacteria</taxon>
        <taxon>Hyphomicrobiales</taxon>
        <taxon>Rhizobiaceae</taxon>
        <taxon>Rhizobium/Agrobacterium group</taxon>
        <taxon>Agrobacterium</taxon>
    </lineage>
</organism>
<feature type="domain" description="HTH iclR-type" evidence="5">
    <location>
        <begin position="46"/>
        <end position="109"/>
    </location>
</feature>
<evidence type="ECO:0000259" key="5">
    <source>
        <dbReference type="PROSITE" id="PS51077"/>
    </source>
</evidence>
<keyword evidence="3" id="KW-0804">Transcription</keyword>
<dbReference type="InterPro" id="IPR014757">
    <property type="entry name" value="Tscrpt_reg_IclR_C"/>
</dbReference>
<dbReference type="InterPro" id="IPR029016">
    <property type="entry name" value="GAF-like_dom_sf"/>
</dbReference>
<dbReference type="PROSITE" id="PS51078">
    <property type="entry name" value="ICLR_ED"/>
    <property type="match status" value="1"/>
</dbReference>
<evidence type="ECO:0000256" key="4">
    <source>
        <dbReference type="SAM" id="MobiDB-lite"/>
    </source>
</evidence>
<dbReference type="InterPro" id="IPR005471">
    <property type="entry name" value="Tscrpt_reg_IclR_N"/>
</dbReference>
<evidence type="ECO:0000313" key="7">
    <source>
        <dbReference type="EMBL" id="MUZ61005.1"/>
    </source>
</evidence>
<dbReference type="Gene3D" id="1.10.10.10">
    <property type="entry name" value="Winged helix-like DNA-binding domain superfamily/Winged helix DNA-binding domain"/>
    <property type="match status" value="1"/>
</dbReference>
<accession>A0AAE4WIY6</accession>
<dbReference type="RefSeq" id="WP_156551589.1">
    <property type="nucleotide sequence ID" value="NZ_JABAEJ010000027.1"/>
</dbReference>
<dbReference type="Pfam" id="PF01614">
    <property type="entry name" value="IclR_C"/>
    <property type="match status" value="1"/>
</dbReference>
<protein>
    <submittedName>
        <fullName evidence="7">Helix-turn-helix domain-containing protein</fullName>
    </submittedName>
</protein>
<dbReference type="PANTHER" id="PTHR30136">
    <property type="entry name" value="HELIX-TURN-HELIX TRANSCRIPTIONAL REGULATOR, ICLR FAMILY"/>
    <property type="match status" value="1"/>
</dbReference>
<dbReference type="Proteomes" id="UP000436692">
    <property type="component" value="Unassembled WGS sequence"/>
</dbReference>
<dbReference type="Gene3D" id="3.30.450.40">
    <property type="match status" value="1"/>
</dbReference>
<gene>
    <name evidence="7" type="ORF">GOZ95_26670</name>
</gene>
<dbReference type="InterPro" id="IPR050707">
    <property type="entry name" value="HTH_MetabolicPath_Reg"/>
</dbReference>
<dbReference type="SMART" id="SM00346">
    <property type="entry name" value="HTH_ICLR"/>
    <property type="match status" value="1"/>
</dbReference>
<keyword evidence="2" id="KW-0238">DNA-binding</keyword>
<evidence type="ECO:0000313" key="8">
    <source>
        <dbReference type="Proteomes" id="UP000436692"/>
    </source>
</evidence>
<dbReference type="EMBL" id="WPHM01000028">
    <property type="protein sequence ID" value="MUZ61005.1"/>
    <property type="molecule type" value="Genomic_DNA"/>
</dbReference>
<feature type="compositionally biased region" description="Polar residues" evidence="4">
    <location>
        <begin position="9"/>
        <end position="18"/>
    </location>
</feature>
<sequence>MKSPRPTVTPMQEPSSQAPEKLSHDGTHWTVTSGVGEGGKPGLGLVPALDKAIAVIEYLNWQPAEETTLANISSALKITKSHCHSILKTLQEHGWLRFDERAKTYALHPGLLGSVSKLLSIPMIDIIRTEIAGLVNAIGLPFVLSQPMPDQTFMLIDKFHDPMRMEVSLPIGFRYPRDASAQMRAYLAWLPEEKVQTWFDDWTPVQYTAATLTTQDEVVAELQASRQRGYARSRAEFTDGLMAIALPIFGRSGDVVFIINCSAPIDVMSALEVEVSTAMRVAVAEIHQQTLARLPENFRR</sequence>
<dbReference type="SUPFAM" id="SSF55781">
    <property type="entry name" value="GAF domain-like"/>
    <property type="match status" value="1"/>
</dbReference>
<evidence type="ECO:0000256" key="2">
    <source>
        <dbReference type="ARBA" id="ARBA00023125"/>
    </source>
</evidence>
<dbReference type="PROSITE" id="PS51077">
    <property type="entry name" value="HTH_ICLR"/>
    <property type="match status" value="1"/>
</dbReference>
<feature type="region of interest" description="Disordered" evidence="4">
    <location>
        <begin position="1"/>
        <end position="26"/>
    </location>
</feature>
<evidence type="ECO:0000256" key="1">
    <source>
        <dbReference type="ARBA" id="ARBA00023015"/>
    </source>
</evidence>
<dbReference type="GO" id="GO:0045892">
    <property type="term" value="P:negative regulation of DNA-templated transcription"/>
    <property type="evidence" value="ECO:0007669"/>
    <property type="project" value="TreeGrafter"/>
</dbReference>
<dbReference type="InterPro" id="IPR036388">
    <property type="entry name" value="WH-like_DNA-bd_sf"/>
</dbReference>
<evidence type="ECO:0000259" key="6">
    <source>
        <dbReference type="PROSITE" id="PS51078"/>
    </source>
</evidence>
<feature type="domain" description="IclR-ED" evidence="6">
    <location>
        <begin position="103"/>
        <end position="293"/>
    </location>
</feature>
<dbReference type="PANTHER" id="PTHR30136:SF35">
    <property type="entry name" value="HTH-TYPE TRANSCRIPTIONAL REGULATOR RV1719"/>
    <property type="match status" value="1"/>
</dbReference>
<reference evidence="7 8" key="1">
    <citation type="submission" date="2019-12" db="EMBL/GenBank/DDBJ databases">
        <title>Whole-genome sequencing of Allorhizobium vitis.</title>
        <authorList>
            <person name="Gan H.M."/>
            <person name="Szegedi E."/>
            <person name="Burr T."/>
            <person name="Savka M.A."/>
        </authorList>
    </citation>
    <scope>NUCLEOTIDE SEQUENCE [LARGE SCALE GENOMIC DNA]</scope>
    <source>
        <strain evidence="7 8">CG989</strain>
    </source>
</reference>
<dbReference type="GO" id="GO:0003700">
    <property type="term" value="F:DNA-binding transcription factor activity"/>
    <property type="evidence" value="ECO:0007669"/>
    <property type="project" value="TreeGrafter"/>
</dbReference>
<dbReference type="SUPFAM" id="SSF46785">
    <property type="entry name" value="Winged helix' DNA-binding domain"/>
    <property type="match status" value="1"/>
</dbReference>
<keyword evidence="1" id="KW-0805">Transcription regulation</keyword>
<dbReference type="GO" id="GO:0003677">
    <property type="term" value="F:DNA binding"/>
    <property type="evidence" value="ECO:0007669"/>
    <property type="project" value="UniProtKB-KW"/>
</dbReference>
<dbReference type="InterPro" id="IPR036390">
    <property type="entry name" value="WH_DNA-bd_sf"/>
</dbReference>